<feature type="domain" description="Doubled CXXCH motif" evidence="4">
    <location>
        <begin position="284"/>
        <end position="316"/>
    </location>
</feature>
<keyword evidence="7" id="KW-1185">Reference proteome</keyword>
<sequence>MKIWICALMLLGSLRTWAANPADQSCAKCHQQIYDSYEHTPMARASGPAVEGLIPGEFTHAASGVHYRIFEKDDKAWLSYDRPATKGHALQGEQELRYYIGSGKRGRTYLFDQQGYWFESPINWYAKKQVWDMAPNYLTAKTMPFTMPVDEGCLHCHASGVQQSLEGSRNHFAGAPFSHGGIGCSSCHGDATAHAADGGRSPALNPAKLPAAKRDSICLQCHLEGETSVARLGHRVGEFKAGDNLFDQVVYFVHQQSGPTQRATSQWEALLRSECKRRSGDRMSCATCHDPHHTPAPEERVAYYRSKCLTCHGEAAFVAKHHPEQPDCAGCHMARRKTEDIAHEQLTDHDIQRVPGLALQGSTAAPSQELVTVGGEPATDRDFGLAYAQLATHGNQAAGERAIPLLRKAERTEAGQERDAELHTRLGFLLEMNRQRREAVAEYQAALKADPLESTAAGDLAVLMAEAGDFQSAQRLWSSVFEKDPSQTAAGYDLAVADCKLGDARSALATLDRLMIFSPDNPAAAQLRLGIASGRQSCSAR</sequence>
<dbReference type="RefSeq" id="WP_131994278.1">
    <property type="nucleotide sequence ID" value="NZ_SMGK01000002.1"/>
</dbReference>
<dbReference type="Pfam" id="PF09699">
    <property type="entry name" value="Paired_CXXCH_1"/>
    <property type="match status" value="1"/>
</dbReference>
<dbReference type="CDD" id="cd08168">
    <property type="entry name" value="Cytochrom_C3"/>
    <property type="match status" value="1"/>
</dbReference>
<evidence type="ECO:0000256" key="2">
    <source>
        <dbReference type="PROSITE-ProRule" id="PRU00339"/>
    </source>
</evidence>
<dbReference type="Pfam" id="PF13435">
    <property type="entry name" value="Cytochrome_C554"/>
    <property type="match status" value="1"/>
</dbReference>
<dbReference type="InterPro" id="IPR023155">
    <property type="entry name" value="Cyt_c-552/4"/>
</dbReference>
<dbReference type="Gene3D" id="1.25.40.10">
    <property type="entry name" value="Tetratricopeptide repeat domain"/>
    <property type="match status" value="1"/>
</dbReference>
<evidence type="ECO:0000313" key="6">
    <source>
        <dbReference type="EMBL" id="TCK73951.1"/>
    </source>
</evidence>
<dbReference type="Pfam" id="PF14559">
    <property type="entry name" value="TPR_19"/>
    <property type="match status" value="1"/>
</dbReference>
<accession>A0A4V2PVD1</accession>
<dbReference type="OrthoDB" id="9814800at2"/>
<feature type="chain" id="PRO_5020869817" evidence="3">
    <location>
        <begin position="19"/>
        <end position="541"/>
    </location>
</feature>
<evidence type="ECO:0000313" key="7">
    <source>
        <dbReference type="Proteomes" id="UP000295210"/>
    </source>
</evidence>
<evidence type="ECO:0000259" key="5">
    <source>
        <dbReference type="Pfam" id="PF13435"/>
    </source>
</evidence>
<dbReference type="InterPro" id="IPR019734">
    <property type="entry name" value="TPR_rpt"/>
</dbReference>
<comment type="caution">
    <text evidence="6">The sequence shown here is derived from an EMBL/GenBank/DDBJ whole genome shotgun (WGS) entry which is preliminary data.</text>
</comment>
<evidence type="ECO:0000256" key="3">
    <source>
        <dbReference type="SAM" id="SignalP"/>
    </source>
</evidence>
<dbReference type="InterPro" id="IPR011990">
    <property type="entry name" value="TPR-like_helical_dom_sf"/>
</dbReference>
<dbReference type="Gene3D" id="1.10.1130.10">
    <property type="entry name" value="Flavocytochrome C3, Chain A"/>
    <property type="match status" value="1"/>
</dbReference>
<feature type="repeat" description="TPR" evidence="2">
    <location>
        <begin position="420"/>
        <end position="453"/>
    </location>
</feature>
<feature type="signal peptide" evidence="3">
    <location>
        <begin position="1"/>
        <end position="18"/>
    </location>
</feature>
<organism evidence="6 7">
    <name type="scientific">Acidipila rosea</name>
    <dbReference type="NCBI Taxonomy" id="768535"/>
    <lineage>
        <taxon>Bacteria</taxon>
        <taxon>Pseudomonadati</taxon>
        <taxon>Acidobacteriota</taxon>
        <taxon>Terriglobia</taxon>
        <taxon>Terriglobales</taxon>
        <taxon>Acidobacteriaceae</taxon>
        <taxon>Acidipila</taxon>
    </lineage>
</organism>
<dbReference type="PANTHER" id="PTHR35038:SF8">
    <property type="entry name" value="C-TYPE POLYHEME CYTOCHROME OMCC"/>
    <property type="match status" value="1"/>
</dbReference>
<dbReference type="InterPro" id="IPR036280">
    <property type="entry name" value="Multihaem_cyt_sf"/>
</dbReference>
<evidence type="ECO:0000256" key="1">
    <source>
        <dbReference type="ARBA" id="ARBA00022729"/>
    </source>
</evidence>
<proteinExistence type="predicted"/>
<keyword evidence="2" id="KW-0802">TPR repeat</keyword>
<reference evidence="6 7" key="1">
    <citation type="submission" date="2019-03" db="EMBL/GenBank/DDBJ databases">
        <title>Genomic Encyclopedia of Type Strains, Phase IV (KMG-IV): sequencing the most valuable type-strain genomes for metagenomic binning, comparative biology and taxonomic classification.</title>
        <authorList>
            <person name="Goeker M."/>
        </authorList>
    </citation>
    <scope>NUCLEOTIDE SEQUENCE [LARGE SCALE GENOMIC DNA]</scope>
    <source>
        <strain evidence="6 7">DSM 103428</strain>
    </source>
</reference>
<dbReference type="AlphaFoldDB" id="A0A4V2PVD1"/>
<dbReference type="SUPFAM" id="SSF48452">
    <property type="entry name" value="TPR-like"/>
    <property type="match status" value="1"/>
</dbReference>
<evidence type="ECO:0000259" key="4">
    <source>
        <dbReference type="Pfam" id="PF09699"/>
    </source>
</evidence>
<dbReference type="EMBL" id="SMGK01000002">
    <property type="protein sequence ID" value="TCK73951.1"/>
    <property type="molecule type" value="Genomic_DNA"/>
</dbReference>
<name>A0A4V2PVD1_9BACT</name>
<dbReference type="PANTHER" id="PTHR35038">
    <property type="entry name" value="DISSIMILATORY SULFITE REDUCTASE SIRA"/>
    <property type="match status" value="1"/>
</dbReference>
<dbReference type="SUPFAM" id="SSF48695">
    <property type="entry name" value="Multiheme cytochromes"/>
    <property type="match status" value="1"/>
</dbReference>
<dbReference type="PROSITE" id="PS50005">
    <property type="entry name" value="TPR"/>
    <property type="match status" value="1"/>
</dbReference>
<feature type="domain" description="Cytochrome c-552/4" evidence="5">
    <location>
        <begin position="148"/>
        <end position="189"/>
    </location>
</feature>
<dbReference type="InterPro" id="IPR010177">
    <property type="entry name" value="Paired_CXXCH_1"/>
</dbReference>
<dbReference type="InterPro" id="IPR051829">
    <property type="entry name" value="Multiheme_Cytochr_ET"/>
</dbReference>
<keyword evidence="1 3" id="KW-0732">Signal</keyword>
<dbReference type="Proteomes" id="UP000295210">
    <property type="component" value="Unassembled WGS sequence"/>
</dbReference>
<protein>
    <submittedName>
        <fullName evidence="6">Putative CXXCH cytochrome family protein</fullName>
    </submittedName>
</protein>
<gene>
    <name evidence="6" type="ORF">C7378_1571</name>
</gene>